<keyword evidence="4" id="KW-1185">Reference proteome</keyword>
<dbReference type="Proteomes" id="UP001301958">
    <property type="component" value="Unassembled WGS sequence"/>
</dbReference>
<evidence type="ECO:0000256" key="1">
    <source>
        <dbReference type="SAM" id="MobiDB-lite"/>
    </source>
</evidence>
<accession>A0AAN7BK27</accession>
<reference evidence="3" key="2">
    <citation type="submission" date="2023-05" db="EMBL/GenBank/DDBJ databases">
        <authorList>
            <consortium name="Lawrence Berkeley National Laboratory"/>
            <person name="Steindorff A."/>
            <person name="Hensen N."/>
            <person name="Bonometti L."/>
            <person name="Westerberg I."/>
            <person name="Brannstrom I.O."/>
            <person name="Guillou S."/>
            <person name="Cros-Aarteil S."/>
            <person name="Calhoun S."/>
            <person name="Haridas S."/>
            <person name="Kuo A."/>
            <person name="Mondo S."/>
            <person name="Pangilinan J."/>
            <person name="Riley R."/>
            <person name="Labutti K."/>
            <person name="Andreopoulos B."/>
            <person name="Lipzen A."/>
            <person name="Chen C."/>
            <person name="Yanf M."/>
            <person name="Daum C."/>
            <person name="Ng V."/>
            <person name="Clum A."/>
            <person name="Ohm R."/>
            <person name="Martin F."/>
            <person name="Silar P."/>
            <person name="Natvig D."/>
            <person name="Lalanne C."/>
            <person name="Gautier V."/>
            <person name="Ament-Velasquez S.L."/>
            <person name="Kruys A."/>
            <person name="Hutchinson M.I."/>
            <person name="Powell A.J."/>
            <person name="Barry K."/>
            <person name="Miller A.N."/>
            <person name="Grigoriev I.V."/>
            <person name="Debuchy R."/>
            <person name="Gladieux P."/>
            <person name="Thoren M.H."/>
            <person name="Johannesson H."/>
        </authorList>
    </citation>
    <scope>NUCLEOTIDE SEQUENCE</scope>
    <source>
        <strain evidence="3">CBS 990.96</strain>
    </source>
</reference>
<gene>
    <name evidence="3" type="ORF">QBC38DRAFT_280907</name>
</gene>
<reference evidence="3" key="1">
    <citation type="journal article" date="2023" name="Mol. Phylogenet. Evol.">
        <title>Genome-scale phylogeny and comparative genomics of the fungal order Sordariales.</title>
        <authorList>
            <person name="Hensen N."/>
            <person name="Bonometti L."/>
            <person name="Westerberg I."/>
            <person name="Brannstrom I.O."/>
            <person name="Guillou S."/>
            <person name="Cros-Aarteil S."/>
            <person name="Calhoun S."/>
            <person name="Haridas S."/>
            <person name="Kuo A."/>
            <person name="Mondo S."/>
            <person name="Pangilinan J."/>
            <person name="Riley R."/>
            <person name="LaButti K."/>
            <person name="Andreopoulos B."/>
            <person name="Lipzen A."/>
            <person name="Chen C."/>
            <person name="Yan M."/>
            <person name="Daum C."/>
            <person name="Ng V."/>
            <person name="Clum A."/>
            <person name="Steindorff A."/>
            <person name="Ohm R.A."/>
            <person name="Martin F."/>
            <person name="Silar P."/>
            <person name="Natvig D.O."/>
            <person name="Lalanne C."/>
            <person name="Gautier V."/>
            <person name="Ament-Velasquez S.L."/>
            <person name="Kruys A."/>
            <person name="Hutchinson M.I."/>
            <person name="Powell A.J."/>
            <person name="Barry K."/>
            <person name="Miller A.N."/>
            <person name="Grigoriev I.V."/>
            <person name="Debuchy R."/>
            <person name="Gladieux P."/>
            <person name="Hiltunen Thoren M."/>
            <person name="Johannesson H."/>
        </authorList>
    </citation>
    <scope>NUCLEOTIDE SEQUENCE</scope>
    <source>
        <strain evidence="3">CBS 990.96</strain>
    </source>
</reference>
<feature type="transmembrane region" description="Helical" evidence="2">
    <location>
        <begin position="70"/>
        <end position="94"/>
    </location>
</feature>
<dbReference type="PANTHER" id="PTHR28002">
    <property type="entry name" value="MIOREX COMPLEX COMPONENT 11"/>
    <property type="match status" value="1"/>
</dbReference>
<keyword evidence="2" id="KW-0812">Transmembrane</keyword>
<proteinExistence type="predicted"/>
<feature type="compositionally biased region" description="Polar residues" evidence="1">
    <location>
        <begin position="30"/>
        <end position="41"/>
    </location>
</feature>
<evidence type="ECO:0000256" key="2">
    <source>
        <dbReference type="SAM" id="Phobius"/>
    </source>
</evidence>
<organism evidence="3 4">
    <name type="scientific">Podospora fimiseda</name>
    <dbReference type="NCBI Taxonomy" id="252190"/>
    <lineage>
        <taxon>Eukaryota</taxon>
        <taxon>Fungi</taxon>
        <taxon>Dikarya</taxon>
        <taxon>Ascomycota</taxon>
        <taxon>Pezizomycotina</taxon>
        <taxon>Sordariomycetes</taxon>
        <taxon>Sordariomycetidae</taxon>
        <taxon>Sordariales</taxon>
        <taxon>Podosporaceae</taxon>
        <taxon>Podospora</taxon>
    </lineage>
</organism>
<protein>
    <submittedName>
        <fullName evidence="3">Uncharacterized protein</fullName>
    </submittedName>
</protein>
<dbReference type="GO" id="GO:0005739">
    <property type="term" value="C:mitochondrion"/>
    <property type="evidence" value="ECO:0007669"/>
    <property type="project" value="TreeGrafter"/>
</dbReference>
<feature type="transmembrane region" description="Helical" evidence="2">
    <location>
        <begin position="167"/>
        <end position="186"/>
    </location>
</feature>
<evidence type="ECO:0000313" key="4">
    <source>
        <dbReference type="Proteomes" id="UP001301958"/>
    </source>
</evidence>
<feature type="region of interest" description="Disordered" evidence="1">
    <location>
        <begin position="25"/>
        <end position="46"/>
    </location>
</feature>
<name>A0AAN7BK27_9PEZI</name>
<comment type="caution">
    <text evidence="3">The sequence shown here is derived from an EMBL/GenBank/DDBJ whole genome shotgun (WGS) entry which is preliminary data.</text>
</comment>
<keyword evidence="2" id="KW-1133">Transmembrane helix</keyword>
<keyword evidence="2" id="KW-0472">Membrane</keyword>
<sequence length="192" mass="21640">MRPSRPQIFRPINRLFLPRPLQLRSFKPPATSSQPNPTTPISRADRILSRLPGPLQKYATRLRGAPGTHVVSFLILHEITAIVPVFALFGLFHYTDYVPIQDFGMDVKEGAAKMIRYLQNKGWLKPADGGIVEGAHEVAEKWESYKDYSILVEFAAAYAVTKVLLPVRIAVSLWATPWFAGVLSGVKRLFRR</sequence>
<dbReference type="EMBL" id="MU865377">
    <property type="protein sequence ID" value="KAK4225021.1"/>
    <property type="molecule type" value="Genomic_DNA"/>
</dbReference>
<evidence type="ECO:0000313" key="3">
    <source>
        <dbReference type="EMBL" id="KAK4225021.1"/>
    </source>
</evidence>
<dbReference type="InterPro" id="IPR018811">
    <property type="entry name" value="MRX11"/>
</dbReference>
<dbReference type="AlphaFoldDB" id="A0AAN7BK27"/>
<dbReference type="PANTHER" id="PTHR28002:SF1">
    <property type="entry name" value="MIOREX COMPLEX COMPONENT 11"/>
    <property type="match status" value="1"/>
</dbReference>
<dbReference type="Pfam" id="PF10306">
    <property type="entry name" value="FLILHELTA"/>
    <property type="match status" value="1"/>
</dbReference>